<dbReference type="InParanoid" id="A0A7E5WY75"/>
<evidence type="ECO:0000313" key="1">
    <source>
        <dbReference type="Proteomes" id="UP000322000"/>
    </source>
</evidence>
<gene>
    <name evidence="2" type="primary">LOC113507151</name>
</gene>
<name>A0A7E5WY75_TRINI</name>
<dbReference type="AlphaFoldDB" id="A0A7E5WY75"/>
<protein>
    <submittedName>
        <fullName evidence="2">Uncharacterized protein LOC113507151</fullName>
    </submittedName>
</protein>
<dbReference type="Proteomes" id="UP000322000">
    <property type="component" value="Unplaced"/>
</dbReference>
<proteinExistence type="predicted"/>
<dbReference type="RefSeq" id="XP_026745815.1">
    <property type="nucleotide sequence ID" value="XM_026890014.1"/>
</dbReference>
<reference evidence="2" key="1">
    <citation type="submission" date="2025-08" db="UniProtKB">
        <authorList>
            <consortium name="RefSeq"/>
        </authorList>
    </citation>
    <scope>IDENTIFICATION</scope>
</reference>
<organism evidence="1 2">
    <name type="scientific">Trichoplusia ni</name>
    <name type="common">Cabbage looper</name>
    <dbReference type="NCBI Taxonomy" id="7111"/>
    <lineage>
        <taxon>Eukaryota</taxon>
        <taxon>Metazoa</taxon>
        <taxon>Ecdysozoa</taxon>
        <taxon>Arthropoda</taxon>
        <taxon>Hexapoda</taxon>
        <taxon>Insecta</taxon>
        <taxon>Pterygota</taxon>
        <taxon>Neoptera</taxon>
        <taxon>Endopterygota</taxon>
        <taxon>Lepidoptera</taxon>
        <taxon>Glossata</taxon>
        <taxon>Ditrysia</taxon>
        <taxon>Noctuoidea</taxon>
        <taxon>Noctuidae</taxon>
        <taxon>Plusiinae</taxon>
        <taxon>Trichoplusia</taxon>
    </lineage>
</organism>
<accession>A0A7E5WY75</accession>
<evidence type="ECO:0000313" key="2">
    <source>
        <dbReference type="RefSeq" id="XP_026745815.1"/>
    </source>
</evidence>
<dbReference type="GeneID" id="113507151"/>
<keyword evidence="1" id="KW-1185">Reference proteome</keyword>
<sequence>MVLHVVRVRRSHQFHHNTHVEFRVPAQYQGKPLNYPLIGYYPNLSAWVGDIYVPDSVHSDVRGDGRLLLRPNVWGERCSCCVRYLQHSGVRGQCVLAVQGAPRQHDVHVAGGVSVTRMRRRPLAYKPQ</sequence>
<dbReference type="KEGG" id="tnl:113507151"/>